<protein>
    <submittedName>
        <fullName evidence="1">Uncharacterized protein</fullName>
    </submittedName>
</protein>
<comment type="caution">
    <text evidence="1">The sequence shown here is derived from an EMBL/GenBank/DDBJ whole genome shotgun (WGS) entry which is preliminary data.</text>
</comment>
<name>A0A401ZJ65_9CHLR</name>
<reference evidence="2" key="1">
    <citation type="submission" date="2018-12" db="EMBL/GenBank/DDBJ databases">
        <title>Tengunoibacter tsumagoiensis gen. nov., sp. nov., Dictyobacter kobayashii sp. nov., D. alpinus sp. nov., and D. joshuensis sp. nov. and description of Dictyobacteraceae fam. nov. within the order Ktedonobacterales isolated from Tengu-no-mugimeshi.</title>
        <authorList>
            <person name="Wang C.M."/>
            <person name="Zheng Y."/>
            <person name="Sakai Y."/>
            <person name="Toyoda A."/>
            <person name="Minakuchi Y."/>
            <person name="Abe K."/>
            <person name="Yokota A."/>
            <person name="Yabe S."/>
        </authorList>
    </citation>
    <scope>NUCLEOTIDE SEQUENCE [LARGE SCALE GENOMIC DNA]</scope>
    <source>
        <strain evidence="2">S-27</strain>
    </source>
</reference>
<proteinExistence type="predicted"/>
<dbReference type="EMBL" id="BIFQ01000001">
    <property type="protein sequence ID" value="GCE06901.1"/>
    <property type="molecule type" value="Genomic_DNA"/>
</dbReference>
<evidence type="ECO:0000313" key="2">
    <source>
        <dbReference type="Proteomes" id="UP000287224"/>
    </source>
</evidence>
<gene>
    <name evidence="1" type="ORF">KDAU_42300</name>
</gene>
<organism evidence="1 2">
    <name type="scientific">Dictyobacter aurantiacus</name>
    <dbReference type="NCBI Taxonomy" id="1936993"/>
    <lineage>
        <taxon>Bacteria</taxon>
        <taxon>Bacillati</taxon>
        <taxon>Chloroflexota</taxon>
        <taxon>Ktedonobacteria</taxon>
        <taxon>Ktedonobacterales</taxon>
        <taxon>Dictyobacteraceae</taxon>
        <taxon>Dictyobacter</taxon>
    </lineage>
</organism>
<accession>A0A401ZJ65</accession>
<sequence length="64" mass="7459">MCYGGGVRERVHSRVRKRTREFYMLVYRARIRAPDTPTYKAGRGYSHQCQHIKRVGAARTNASM</sequence>
<keyword evidence="2" id="KW-1185">Reference proteome</keyword>
<evidence type="ECO:0000313" key="1">
    <source>
        <dbReference type="EMBL" id="GCE06901.1"/>
    </source>
</evidence>
<dbReference type="AlphaFoldDB" id="A0A401ZJ65"/>
<dbReference type="Proteomes" id="UP000287224">
    <property type="component" value="Unassembled WGS sequence"/>
</dbReference>